<dbReference type="EMBL" id="CP000482">
    <property type="protein sequence ID" value="ABK98404.1"/>
    <property type="molecule type" value="Genomic_DNA"/>
</dbReference>
<dbReference type="OrthoDB" id="1955080at2"/>
<dbReference type="AlphaFoldDB" id="A1AM34"/>
<sequence>MKCAFCGHEFDEKEARQGCGACPGGCHSVHCPKCNYSNPLEAKLIRKIRSLFTRNDDQGGDGA</sequence>
<dbReference type="KEGG" id="ppd:Ppro_0774"/>
<dbReference type="Proteomes" id="UP000006732">
    <property type="component" value="Chromosome"/>
</dbReference>
<evidence type="ECO:0000313" key="1">
    <source>
        <dbReference type="EMBL" id="ABK98404.1"/>
    </source>
</evidence>
<dbReference type="STRING" id="338966.Ppro_0774"/>
<gene>
    <name evidence="1" type="ordered locus">Ppro_0774</name>
</gene>
<organism evidence="1 2">
    <name type="scientific">Pelobacter propionicus (strain DSM 2379 / NBRC 103807 / OttBd1)</name>
    <dbReference type="NCBI Taxonomy" id="338966"/>
    <lineage>
        <taxon>Bacteria</taxon>
        <taxon>Pseudomonadati</taxon>
        <taxon>Thermodesulfobacteriota</taxon>
        <taxon>Desulfuromonadia</taxon>
        <taxon>Desulfuromonadales</taxon>
        <taxon>Desulfuromonadaceae</taxon>
        <taxon>Pelobacter</taxon>
    </lineage>
</organism>
<proteinExistence type="predicted"/>
<reference evidence="1 2" key="1">
    <citation type="submission" date="2006-10" db="EMBL/GenBank/DDBJ databases">
        <title>Complete sequence of chromosome of Pelobacter propionicus DSM 2379.</title>
        <authorList>
            <consortium name="US DOE Joint Genome Institute"/>
            <person name="Copeland A."/>
            <person name="Lucas S."/>
            <person name="Lapidus A."/>
            <person name="Barry K."/>
            <person name="Detter J.C."/>
            <person name="Glavina del Rio T."/>
            <person name="Hammon N."/>
            <person name="Israni S."/>
            <person name="Dalin E."/>
            <person name="Tice H."/>
            <person name="Pitluck S."/>
            <person name="Saunders E."/>
            <person name="Brettin T."/>
            <person name="Bruce D."/>
            <person name="Han C."/>
            <person name="Tapia R."/>
            <person name="Schmutz J."/>
            <person name="Larimer F."/>
            <person name="Land M."/>
            <person name="Hauser L."/>
            <person name="Kyrpides N."/>
            <person name="Kim E."/>
            <person name="Lovley D."/>
            <person name="Richardson P."/>
        </authorList>
    </citation>
    <scope>NUCLEOTIDE SEQUENCE [LARGE SCALE GENOMIC DNA]</scope>
    <source>
        <strain evidence="2">DSM 2379 / NBRC 103807 / OttBd1</strain>
    </source>
</reference>
<dbReference type="HOGENOM" id="CLU_199499_1_0_7"/>
<accession>A1AM34</accession>
<evidence type="ECO:0000313" key="2">
    <source>
        <dbReference type="Proteomes" id="UP000006732"/>
    </source>
</evidence>
<dbReference type="RefSeq" id="WP_011734716.1">
    <property type="nucleotide sequence ID" value="NC_008609.1"/>
</dbReference>
<dbReference type="eggNOG" id="ENOG5033HC3">
    <property type="taxonomic scope" value="Bacteria"/>
</dbReference>
<name>A1AM34_PELPD</name>
<keyword evidence="2" id="KW-1185">Reference proteome</keyword>
<protein>
    <submittedName>
        <fullName evidence="1">Uncharacterized protein</fullName>
    </submittedName>
</protein>